<keyword evidence="6 17" id="KW-0547">Nucleotide-binding</keyword>
<sequence>MLTLTGMSVLRTAYRVADVRAAEAALLATLPPGTLMARAAAGLARRCARLLADTGGRYGARVLLLVGAGDNGGDALYAGARLARSGAAVRALLLDPERAHAGGLAALRSAGGRVVDAVPDRVDLVVDGIVGIGAADGLRPPAAAALSAALAARPRTGDRPAIVAADLPSGVAPDTGDVPGVAVAADVTVAFGCLKPGLLVGPGAALAGEVEVVDIGLGPWLRGDPALRVAADEQVRRWWPRPQRTSDKYRRGVVGLATGSATYPGAAVLSVAGALAGPVGLVRYAGPAREFVLSRYPQVIAAARVGDAGRVQAWVCGCGRGTDAAAAAELRAVLAAPVPAVLDADALTLLLDGGMAELLRGRAAPVVLTPHDGEFQRLAGTAPDGDRVGAVQKLASWTNAVVLLKGDRTVVADPSGEAWVNPTGSPALATAGTGDVLAGLIGALLAARVPPLRAAVAGAYAHGLAGRAATGAVTAPDVAEALRTLAPA</sequence>
<comment type="similarity">
    <text evidence="3 19">In the N-terminal section; belongs to the NnrE/AIBP family.</text>
</comment>
<comment type="catalytic activity">
    <reaction evidence="16 17 19">
        <text>(6S)-NADPHX + ADP = AMP + phosphate + NADPH + H(+)</text>
        <dbReference type="Rhea" id="RHEA:32235"/>
        <dbReference type="ChEBI" id="CHEBI:15378"/>
        <dbReference type="ChEBI" id="CHEBI:43474"/>
        <dbReference type="ChEBI" id="CHEBI:57783"/>
        <dbReference type="ChEBI" id="CHEBI:64076"/>
        <dbReference type="ChEBI" id="CHEBI:456215"/>
        <dbReference type="ChEBI" id="CHEBI:456216"/>
        <dbReference type="EC" id="4.2.1.136"/>
    </reaction>
</comment>
<evidence type="ECO:0000256" key="5">
    <source>
        <dbReference type="ARBA" id="ARBA00022723"/>
    </source>
</evidence>
<dbReference type="HAMAP" id="MF_01966">
    <property type="entry name" value="NADHX_epimerase"/>
    <property type="match status" value="1"/>
</dbReference>
<dbReference type="EC" id="4.2.1.136" evidence="19"/>
<feature type="binding site" evidence="18">
    <location>
        <position position="169"/>
    </location>
    <ligand>
        <name>K(+)</name>
        <dbReference type="ChEBI" id="CHEBI:29103"/>
    </ligand>
</feature>
<evidence type="ECO:0000256" key="7">
    <source>
        <dbReference type="ARBA" id="ARBA00022840"/>
    </source>
</evidence>
<dbReference type="PROSITE" id="PS01050">
    <property type="entry name" value="YJEF_C_2"/>
    <property type="match status" value="1"/>
</dbReference>
<dbReference type="CDD" id="cd01171">
    <property type="entry name" value="YXKO-related"/>
    <property type="match status" value="1"/>
</dbReference>
<organism evidence="22 23">
    <name type="scientific">Pilimelia anulata</name>
    <dbReference type="NCBI Taxonomy" id="53371"/>
    <lineage>
        <taxon>Bacteria</taxon>
        <taxon>Bacillati</taxon>
        <taxon>Actinomycetota</taxon>
        <taxon>Actinomycetes</taxon>
        <taxon>Micromonosporales</taxon>
        <taxon>Micromonosporaceae</taxon>
        <taxon>Pilimelia</taxon>
    </lineage>
</organism>
<gene>
    <name evidence="18" type="primary">nnrE</name>
    <name evidence="17" type="synonym">nnrD</name>
    <name evidence="22" type="ORF">GCM10010123_31280</name>
</gene>
<comment type="subunit">
    <text evidence="17">Homotetramer.</text>
</comment>
<dbReference type="HAMAP" id="MF_01965">
    <property type="entry name" value="NADHX_dehydratase"/>
    <property type="match status" value="1"/>
</dbReference>
<dbReference type="GO" id="GO:0046496">
    <property type="term" value="P:nicotinamide nucleotide metabolic process"/>
    <property type="evidence" value="ECO:0007669"/>
    <property type="project" value="UniProtKB-UniRule"/>
</dbReference>
<dbReference type="GO" id="GO:0110051">
    <property type="term" value="P:metabolite repair"/>
    <property type="evidence" value="ECO:0007669"/>
    <property type="project" value="TreeGrafter"/>
</dbReference>
<dbReference type="GO" id="GO:0052856">
    <property type="term" value="F:NAD(P)HX epimerase activity"/>
    <property type="evidence" value="ECO:0007669"/>
    <property type="project" value="UniProtKB-UniRule"/>
</dbReference>
<evidence type="ECO:0000256" key="4">
    <source>
        <dbReference type="ARBA" id="ARBA00009524"/>
    </source>
</evidence>
<dbReference type="GO" id="GO:0046872">
    <property type="term" value="F:metal ion binding"/>
    <property type="evidence" value="ECO:0007669"/>
    <property type="project" value="UniProtKB-UniRule"/>
</dbReference>
<evidence type="ECO:0000256" key="19">
    <source>
        <dbReference type="PIRNR" id="PIRNR017184"/>
    </source>
</evidence>
<feature type="binding site" evidence="18">
    <location>
        <begin position="70"/>
        <end position="74"/>
    </location>
    <ligand>
        <name>(6S)-NADPHX</name>
        <dbReference type="ChEBI" id="CHEBI:64076"/>
    </ligand>
</feature>
<feature type="domain" description="YjeF C-terminal" evidence="20">
    <location>
        <begin position="231"/>
        <end position="488"/>
    </location>
</feature>
<feature type="binding site" evidence="18">
    <location>
        <position position="127"/>
    </location>
    <ligand>
        <name>K(+)</name>
        <dbReference type="ChEBI" id="CHEBI:29103"/>
    </ligand>
</feature>
<dbReference type="Pfam" id="PF01256">
    <property type="entry name" value="Carb_kinase"/>
    <property type="match status" value="1"/>
</dbReference>
<evidence type="ECO:0000259" key="21">
    <source>
        <dbReference type="PROSITE" id="PS51385"/>
    </source>
</evidence>
<name>A0A8J3FC76_9ACTN</name>
<feature type="binding site" evidence="18">
    <location>
        <position position="71"/>
    </location>
    <ligand>
        <name>K(+)</name>
        <dbReference type="ChEBI" id="CHEBI:29103"/>
    </ligand>
</feature>
<dbReference type="PANTHER" id="PTHR12592:SF0">
    <property type="entry name" value="ATP-DEPENDENT (S)-NAD(P)H-HYDRATE DEHYDRATASE"/>
    <property type="match status" value="1"/>
</dbReference>
<keyword evidence="12 17" id="KW-0456">Lyase</keyword>
<dbReference type="SUPFAM" id="SSF53613">
    <property type="entry name" value="Ribokinase-like"/>
    <property type="match status" value="1"/>
</dbReference>
<dbReference type="NCBIfam" id="TIGR00196">
    <property type="entry name" value="yjeF_cterm"/>
    <property type="match status" value="1"/>
</dbReference>
<keyword evidence="7 17" id="KW-0067">ATP-binding</keyword>
<comment type="function">
    <text evidence="18">Catalyzes the epimerization of the S- and R-forms of NAD(P)HX, a damaged form of NAD(P)H that is a result of enzymatic or heat-dependent hydration. This is a prerequisite for the S-specific NAD(P)H-hydrate dehydratase to allow the repair of both epimers of NAD(P)HX.</text>
</comment>
<dbReference type="Gene3D" id="3.40.1190.20">
    <property type="match status" value="1"/>
</dbReference>
<comment type="similarity">
    <text evidence="17">Belongs to the NnrD/CARKD family.</text>
</comment>
<dbReference type="Gene3D" id="3.40.50.10260">
    <property type="entry name" value="YjeF N-terminal domain"/>
    <property type="match status" value="1"/>
</dbReference>
<evidence type="ECO:0000256" key="14">
    <source>
        <dbReference type="ARBA" id="ARBA00025153"/>
    </source>
</evidence>
<feature type="binding site" evidence="17">
    <location>
        <position position="434"/>
    </location>
    <ligand>
        <name>AMP</name>
        <dbReference type="ChEBI" id="CHEBI:456215"/>
    </ligand>
</feature>
<keyword evidence="10 17" id="KW-0520">NAD</keyword>
<comment type="cofactor">
    <cofactor evidence="17">
        <name>Mg(2+)</name>
        <dbReference type="ChEBI" id="CHEBI:18420"/>
    </cofactor>
</comment>
<dbReference type="EMBL" id="BMQB01000006">
    <property type="protein sequence ID" value="GGJ99067.1"/>
    <property type="molecule type" value="Genomic_DNA"/>
</dbReference>
<accession>A0A8J3FC76</accession>
<comment type="similarity">
    <text evidence="18">Belongs to the NnrE/AIBP family.</text>
</comment>
<evidence type="ECO:0000256" key="13">
    <source>
        <dbReference type="ARBA" id="ARBA00023268"/>
    </source>
</evidence>
<dbReference type="Proteomes" id="UP000649739">
    <property type="component" value="Unassembled WGS sequence"/>
</dbReference>
<evidence type="ECO:0000313" key="22">
    <source>
        <dbReference type="EMBL" id="GGJ99067.1"/>
    </source>
</evidence>
<dbReference type="InterPro" id="IPR030677">
    <property type="entry name" value="Nnr"/>
</dbReference>
<dbReference type="Pfam" id="PF03853">
    <property type="entry name" value="YjeF_N"/>
    <property type="match status" value="1"/>
</dbReference>
<evidence type="ECO:0000256" key="12">
    <source>
        <dbReference type="ARBA" id="ARBA00023239"/>
    </source>
</evidence>
<comment type="catalytic activity">
    <reaction evidence="2 18 19">
        <text>(6R)-NADPHX = (6S)-NADPHX</text>
        <dbReference type="Rhea" id="RHEA:32227"/>
        <dbReference type="ChEBI" id="CHEBI:64076"/>
        <dbReference type="ChEBI" id="CHEBI:64077"/>
        <dbReference type="EC" id="5.1.99.6"/>
    </reaction>
</comment>
<feature type="binding site" evidence="17">
    <location>
        <position position="266"/>
    </location>
    <ligand>
        <name>(6S)-NADPHX</name>
        <dbReference type="ChEBI" id="CHEBI:64076"/>
    </ligand>
</feature>
<proteinExistence type="inferred from homology"/>
<dbReference type="PIRSF" id="PIRSF017184">
    <property type="entry name" value="Nnr"/>
    <property type="match status" value="1"/>
</dbReference>
<evidence type="ECO:0000256" key="1">
    <source>
        <dbReference type="ARBA" id="ARBA00000013"/>
    </source>
</evidence>
<comment type="caution">
    <text evidence="18">Lacks conserved residue(s) required for the propagation of feature annotation.</text>
</comment>
<evidence type="ECO:0000256" key="3">
    <source>
        <dbReference type="ARBA" id="ARBA00006001"/>
    </source>
</evidence>
<comment type="function">
    <text evidence="17">Catalyzes the dehydration of the S-form of NAD(P)HX at the expense of ADP, which is converted to AMP. Together with NAD(P)HX epimerase, which catalyzes the epimerization of the S- and R-forms, the enzyme allows the repair of both epimers of NAD(P)HX, a damaged form of NAD(P)H that is a result of enzymatic or heat-dependent hydration.</text>
</comment>
<dbReference type="InterPro" id="IPR000631">
    <property type="entry name" value="CARKD"/>
</dbReference>
<evidence type="ECO:0000259" key="20">
    <source>
        <dbReference type="PROSITE" id="PS51383"/>
    </source>
</evidence>
<dbReference type="GO" id="GO:0052855">
    <property type="term" value="F:ADP-dependent NAD(P)H-hydrate dehydratase activity"/>
    <property type="evidence" value="ECO:0007669"/>
    <property type="project" value="UniProtKB-UniRule"/>
</dbReference>
<evidence type="ECO:0000256" key="8">
    <source>
        <dbReference type="ARBA" id="ARBA00022857"/>
    </source>
</evidence>
<feature type="binding site" evidence="17">
    <location>
        <position position="319"/>
    </location>
    <ligand>
        <name>(6S)-NADPHX</name>
        <dbReference type="ChEBI" id="CHEBI:64076"/>
    </ligand>
</feature>
<evidence type="ECO:0000256" key="6">
    <source>
        <dbReference type="ARBA" id="ARBA00022741"/>
    </source>
</evidence>
<evidence type="ECO:0000313" key="23">
    <source>
        <dbReference type="Proteomes" id="UP000649739"/>
    </source>
</evidence>
<evidence type="ECO:0000256" key="17">
    <source>
        <dbReference type="HAMAP-Rule" id="MF_01965"/>
    </source>
</evidence>
<evidence type="ECO:0000256" key="10">
    <source>
        <dbReference type="ARBA" id="ARBA00023027"/>
    </source>
</evidence>
<evidence type="ECO:0000256" key="16">
    <source>
        <dbReference type="ARBA" id="ARBA00049209"/>
    </source>
</evidence>
<dbReference type="InterPro" id="IPR017953">
    <property type="entry name" value="Carbohydrate_kinase_pred_CS"/>
</dbReference>
<protein>
    <recommendedName>
        <fullName evidence="19">Bifunctional NAD(P)H-hydrate repair enzyme</fullName>
    </recommendedName>
    <alternativeName>
        <fullName evidence="19">Nicotinamide nucleotide repair protein</fullName>
    </alternativeName>
    <domain>
        <recommendedName>
            <fullName evidence="19">ADP-dependent (S)-NAD(P)H-hydrate dehydratase</fullName>
            <ecNumber evidence="19">4.2.1.136</ecNumber>
        </recommendedName>
        <alternativeName>
            <fullName evidence="19">ADP-dependent NAD(P)HX dehydratase</fullName>
        </alternativeName>
    </domain>
    <domain>
        <recommendedName>
            <fullName evidence="19">NAD(P)H-hydrate epimerase</fullName>
            <ecNumber evidence="19">5.1.99.6</ecNumber>
        </recommendedName>
    </domain>
</protein>
<dbReference type="InterPro" id="IPR029056">
    <property type="entry name" value="Ribokinase-like"/>
</dbReference>
<comment type="similarity">
    <text evidence="4 19">In the C-terminal section; belongs to the NnrD/CARKD family.</text>
</comment>
<feature type="domain" description="YjeF N-terminal" evidence="21">
    <location>
        <begin position="14"/>
        <end position="223"/>
    </location>
</feature>
<comment type="caution">
    <text evidence="22">The sequence shown here is derived from an EMBL/GenBank/DDBJ whole genome shotgun (WGS) entry which is preliminary data.</text>
</comment>
<dbReference type="InterPro" id="IPR004443">
    <property type="entry name" value="YjeF_N_dom"/>
</dbReference>
<dbReference type="AlphaFoldDB" id="A0A8J3FC76"/>
<evidence type="ECO:0000256" key="18">
    <source>
        <dbReference type="HAMAP-Rule" id="MF_01966"/>
    </source>
</evidence>
<dbReference type="GO" id="GO:0005524">
    <property type="term" value="F:ATP binding"/>
    <property type="evidence" value="ECO:0007669"/>
    <property type="project" value="UniProtKB-UniRule"/>
</dbReference>
<comment type="function">
    <text evidence="14 19">Bifunctional enzyme that catalyzes the epimerization of the S- and R-forms of NAD(P)HX and the dehydration of the S-form of NAD(P)HX at the expense of ADP, which is converted to AMP. This allows the repair of both epimers of NAD(P)HX, a damaged form of NAD(P)H that is a result of enzymatic or heat-dependent hydration.</text>
</comment>
<keyword evidence="8 17" id="KW-0521">NADP</keyword>
<evidence type="ECO:0000256" key="15">
    <source>
        <dbReference type="ARBA" id="ARBA00048238"/>
    </source>
</evidence>
<dbReference type="EC" id="5.1.99.6" evidence="19"/>
<comment type="catalytic activity">
    <reaction evidence="1 18 19">
        <text>(6R)-NADHX = (6S)-NADHX</text>
        <dbReference type="Rhea" id="RHEA:32215"/>
        <dbReference type="ChEBI" id="CHEBI:64074"/>
        <dbReference type="ChEBI" id="CHEBI:64075"/>
        <dbReference type="EC" id="5.1.99.6"/>
    </reaction>
</comment>
<keyword evidence="23" id="KW-1185">Reference proteome</keyword>
<feature type="binding site" evidence="17">
    <location>
        <position position="435"/>
    </location>
    <ligand>
        <name>(6S)-NADPHX</name>
        <dbReference type="ChEBI" id="CHEBI:64076"/>
    </ligand>
</feature>
<dbReference type="PROSITE" id="PS51385">
    <property type="entry name" value="YJEF_N"/>
    <property type="match status" value="1"/>
</dbReference>
<evidence type="ECO:0000256" key="2">
    <source>
        <dbReference type="ARBA" id="ARBA00000909"/>
    </source>
</evidence>
<feature type="binding site" evidence="18">
    <location>
        <position position="166"/>
    </location>
    <ligand>
        <name>(6S)-NADPHX</name>
        <dbReference type="ChEBI" id="CHEBI:64076"/>
    </ligand>
</feature>
<evidence type="ECO:0000256" key="9">
    <source>
        <dbReference type="ARBA" id="ARBA00022958"/>
    </source>
</evidence>
<comment type="catalytic activity">
    <reaction evidence="15 17 19">
        <text>(6S)-NADHX + ADP = AMP + phosphate + NADH + H(+)</text>
        <dbReference type="Rhea" id="RHEA:32223"/>
        <dbReference type="ChEBI" id="CHEBI:15378"/>
        <dbReference type="ChEBI" id="CHEBI:43474"/>
        <dbReference type="ChEBI" id="CHEBI:57945"/>
        <dbReference type="ChEBI" id="CHEBI:64074"/>
        <dbReference type="ChEBI" id="CHEBI:456215"/>
        <dbReference type="ChEBI" id="CHEBI:456216"/>
        <dbReference type="EC" id="4.2.1.136"/>
    </reaction>
</comment>
<keyword evidence="11 18" id="KW-0413">Isomerase</keyword>
<reference evidence="22" key="1">
    <citation type="journal article" date="2014" name="Int. J. Syst. Evol. Microbiol.">
        <title>Complete genome sequence of Corynebacterium casei LMG S-19264T (=DSM 44701T), isolated from a smear-ripened cheese.</title>
        <authorList>
            <consortium name="US DOE Joint Genome Institute (JGI-PGF)"/>
            <person name="Walter F."/>
            <person name="Albersmeier A."/>
            <person name="Kalinowski J."/>
            <person name="Ruckert C."/>
        </authorList>
    </citation>
    <scope>NUCLEOTIDE SEQUENCE</scope>
    <source>
        <strain evidence="22">JCM 3090</strain>
    </source>
</reference>
<dbReference type="PROSITE" id="PS51383">
    <property type="entry name" value="YJEF_C_3"/>
    <property type="match status" value="1"/>
</dbReference>
<feature type="binding site" evidence="17">
    <location>
        <position position="371"/>
    </location>
    <ligand>
        <name>(6S)-NADPHX</name>
        <dbReference type="ChEBI" id="CHEBI:64076"/>
    </ligand>
</feature>
<keyword evidence="13" id="KW-0511">Multifunctional enzyme</keyword>
<reference evidence="22" key="2">
    <citation type="submission" date="2020-09" db="EMBL/GenBank/DDBJ databases">
        <authorList>
            <person name="Sun Q."/>
            <person name="Ohkuma M."/>
        </authorList>
    </citation>
    <scope>NUCLEOTIDE SEQUENCE</scope>
    <source>
        <strain evidence="22">JCM 3090</strain>
    </source>
</reference>
<keyword evidence="5 18" id="KW-0479">Metal-binding</keyword>
<dbReference type="SUPFAM" id="SSF64153">
    <property type="entry name" value="YjeF N-terminal domain-like"/>
    <property type="match status" value="1"/>
</dbReference>
<evidence type="ECO:0000256" key="11">
    <source>
        <dbReference type="ARBA" id="ARBA00023235"/>
    </source>
</evidence>
<keyword evidence="9 18" id="KW-0630">Potassium</keyword>
<comment type="cofactor">
    <cofactor evidence="18 19">
        <name>K(+)</name>
        <dbReference type="ChEBI" id="CHEBI:29103"/>
    </cofactor>
    <text evidence="18 19">Binds 1 potassium ion per subunit.</text>
</comment>
<dbReference type="PANTHER" id="PTHR12592">
    <property type="entry name" value="ATP-DEPENDENT (S)-NAD(P)H-HYDRATE DEHYDRATASE FAMILY MEMBER"/>
    <property type="match status" value="1"/>
</dbReference>
<dbReference type="InterPro" id="IPR036652">
    <property type="entry name" value="YjeF_N_dom_sf"/>
</dbReference>
<feature type="binding site" evidence="17">
    <location>
        <begin position="405"/>
        <end position="409"/>
    </location>
    <ligand>
        <name>AMP</name>
        <dbReference type="ChEBI" id="CHEBI:456215"/>
    </ligand>
</feature>